<comment type="caution">
    <text evidence="1">The sequence shown here is derived from an EMBL/GenBank/DDBJ whole genome shotgun (WGS) entry which is preliminary data.</text>
</comment>
<protein>
    <submittedName>
        <fullName evidence="1">Uncharacterized protein</fullName>
    </submittedName>
</protein>
<evidence type="ECO:0000313" key="2">
    <source>
        <dbReference type="Proteomes" id="UP001060085"/>
    </source>
</evidence>
<proteinExistence type="predicted"/>
<dbReference type="EMBL" id="CM044704">
    <property type="protein sequence ID" value="KAI5668139.1"/>
    <property type="molecule type" value="Genomic_DNA"/>
</dbReference>
<accession>A0ACC0B682</accession>
<reference evidence="2" key="1">
    <citation type="journal article" date="2023" name="Nat. Plants">
        <title>Single-cell RNA sequencing provides a high-resolution roadmap for understanding the multicellular compartmentation of specialized metabolism.</title>
        <authorList>
            <person name="Sun S."/>
            <person name="Shen X."/>
            <person name="Li Y."/>
            <person name="Li Y."/>
            <person name="Wang S."/>
            <person name="Li R."/>
            <person name="Zhang H."/>
            <person name="Shen G."/>
            <person name="Guo B."/>
            <person name="Wei J."/>
            <person name="Xu J."/>
            <person name="St-Pierre B."/>
            <person name="Chen S."/>
            <person name="Sun C."/>
        </authorList>
    </citation>
    <scope>NUCLEOTIDE SEQUENCE [LARGE SCALE GENOMIC DNA]</scope>
</reference>
<evidence type="ECO:0000313" key="1">
    <source>
        <dbReference type="EMBL" id="KAI5668139.1"/>
    </source>
</evidence>
<organism evidence="1 2">
    <name type="scientific">Catharanthus roseus</name>
    <name type="common">Madagascar periwinkle</name>
    <name type="synonym">Vinca rosea</name>
    <dbReference type="NCBI Taxonomy" id="4058"/>
    <lineage>
        <taxon>Eukaryota</taxon>
        <taxon>Viridiplantae</taxon>
        <taxon>Streptophyta</taxon>
        <taxon>Embryophyta</taxon>
        <taxon>Tracheophyta</taxon>
        <taxon>Spermatophyta</taxon>
        <taxon>Magnoliopsida</taxon>
        <taxon>eudicotyledons</taxon>
        <taxon>Gunneridae</taxon>
        <taxon>Pentapetalae</taxon>
        <taxon>asterids</taxon>
        <taxon>lamiids</taxon>
        <taxon>Gentianales</taxon>
        <taxon>Apocynaceae</taxon>
        <taxon>Rauvolfioideae</taxon>
        <taxon>Vinceae</taxon>
        <taxon>Catharanthinae</taxon>
        <taxon>Catharanthus</taxon>
    </lineage>
</organism>
<sequence>MAKNESKIVIFGGTGYIGCYLVKASLNLGHPTYVYSRPNSTKTDLLNEFRSLGAKIVTGELDEHEKLASLIKEVDVVISVLAYPQVFDQLKIIDAIKVAGNIKRFLPSDFGVEEDRVSVLPPFQEFLDKKKKIRRAIEAAGIPYTFVSANCYGAYFVNFLLHPHDKGEDIIVYGSGEAKVVLNYEADIGYYTIRVAIDPRACNRTVIYRPSTNIVSQLELISFWEKKTGREFKRIYVSEEELVRLSTTLPYPENIKASILHAVFTKGDTANFDIVENEYLEASTMYQDLKSTTIEELLDIFLHNPPKPALAAF</sequence>
<gene>
    <name evidence="1" type="ORF">M9H77_17992</name>
</gene>
<dbReference type="Proteomes" id="UP001060085">
    <property type="component" value="Linkage Group LG04"/>
</dbReference>
<keyword evidence="2" id="KW-1185">Reference proteome</keyword>
<name>A0ACC0B682_CATRO</name>